<proteinExistence type="predicted"/>
<keyword evidence="2" id="KW-1133">Transmembrane helix</keyword>
<keyword evidence="2" id="KW-0812">Transmembrane</keyword>
<name>A0AA47MEU2_MERPO</name>
<dbReference type="AlphaFoldDB" id="A0AA47MEU2"/>
<feature type="coiled-coil region" evidence="1">
    <location>
        <begin position="195"/>
        <end position="222"/>
    </location>
</feature>
<dbReference type="PANTHER" id="PTHR40472:SF8">
    <property type="entry name" value="RAPUNZEL 2"/>
    <property type="match status" value="1"/>
</dbReference>
<accession>A0AA47MEU2</accession>
<dbReference type="InterPro" id="IPR039051">
    <property type="entry name" value="SE-CTX-like"/>
</dbReference>
<comment type="caution">
    <text evidence="3">The sequence shown here is derived from an EMBL/GenBank/DDBJ whole genome shotgun (WGS) entry which is preliminary data.</text>
</comment>
<evidence type="ECO:0000313" key="4">
    <source>
        <dbReference type="Proteomes" id="UP001174136"/>
    </source>
</evidence>
<gene>
    <name evidence="3" type="ORF">N1851_024685</name>
</gene>
<reference evidence="3" key="1">
    <citation type="journal article" date="2023" name="Front. Mar. Sci.">
        <title>A new Merluccius polli reference genome to investigate the effects of global change in West African waters.</title>
        <authorList>
            <person name="Mateo J.L."/>
            <person name="Blanco-Fernandez C."/>
            <person name="Garcia-Vazquez E."/>
            <person name="Machado-Schiaffino G."/>
        </authorList>
    </citation>
    <scope>NUCLEOTIDE SEQUENCE</scope>
    <source>
        <strain evidence="3">C29</strain>
        <tissue evidence="3">Fin</tissue>
    </source>
</reference>
<feature type="transmembrane region" description="Helical" evidence="2">
    <location>
        <begin position="24"/>
        <end position="42"/>
    </location>
</feature>
<evidence type="ECO:0000256" key="2">
    <source>
        <dbReference type="SAM" id="Phobius"/>
    </source>
</evidence>
<dbReference type="EMBL" id="JAOPHQ010004574">
    <property type="protein sequence ID" value="KAK0138769.1"/>
    <property type="molecule type" value="Genomic_DNA"/>
</dbReference>
<evidence type="ECO:0000313" key="3">
    <source>
        <dbReference type="EMBL" id="KAK0138769.1"/>
    </source>
</evidence>
<protein>
    <recommendedName>
        <fullName evidence="5">Rapunzel 2</fullName>
    </recommendedName>
</protein>
<keyword evidence="4" id="KW-1185">Reference proteome</keyword>
<dbReference type="Proteomes" id="UP001174136">
    <property type="component" value="Unassembled WGS sequence"/>
</dbReference>
<evidence type="ECO:0000256" key="1">
    <source>
        <dbReference type="SAM" id="Coils"/>
    </source>
</evidence>
<evidence type="ECO:0008006" key="5">
    <source>
        <dbReference type="Google" id="ProtNLM"/>
    </source>
</evidence>
<organism evidence="3 4">
    <name type="scientific">Merluccius polli</name>
    <name type="common">Benguela hake</name>
    <name type="synonym">Merluccius cadenati</name>
    <dbReference type="NCBI Taxonomy" id="89951"/>
    <lineage>
        <taxon>Eukaryota</taxon>
        <taxon>Metazoa</taxon>
        <taxon>Chordata</taxon>
        <taxon>Craniata</taxon>
        <taxon>Vertebrata</taxon>
        <taxon>Euteleostomi</taxon>
        <taxon>Actinopterygii</taxon>
        <taxon>Neopterygii</taxon>
        <taxon>Teleostei</taxon>
        <taxon>Neoteleostei</taxon>
        <taxon>Acanthomorphata</taxon>
        <taxon>Zeiogadaria</taxon>
        <taxon>Gadariae</taxon>
        <taxon>Gadiformes</taxon>
        <taxon>Gadoidei</taxon>
        <taxon>Merlucciidae</taxon>
        <taxon>Merluccius</taxon>
    </lineage>
</organism>
<keyword evidence="1" id="KW-0175">Coiled coil</keyword>
<keyword evidence="2" id="KW-0472">Membrane</keyword>
<sequence>MADASQVKKTTVNVLFWVEKVSSVASSFIPLLGIVSTVVAVVRKGLQDDESLPMEEDFQSLQEKMETISEKNRQCLQQIQIDEVNETLAKYEDFIKKQYEKFVDMVTQVKKDPATAGKHMDAFVPIYEGCKANMSLDVFYRSVMGEGSVFGRPLLQVYLKACDRDRNIMEHRCSYLNVLFYKGLIALMAYNVITKDDVKKEVEKWARQMQEVQTKMEEVLKQCKD</sequence>
<dbReference type="PANTHER" id="PTHR40472">
    <property type="entry name" value="RICIN B-TYPE LECTIN DOMAIN-CONTAINING PROTEIN"/>
    <property type="match status" value="1"/>
</dbReference>